<dbReference type="Pfam" id="PF13561">
    <property type="entry name" value="adh_short_C2"/>
    <property type="match status" value="1"/>
</dbReference>
<dbReference type="InterPro" id="IPR002347">
    <property type="entry name" value="SDR_fam"/>
</dbReference>
<comment type="similarity">
    <text evidence="1">Belongs to the short-chain dehydrogenases/reductases (SDR) family.</text>
</comment>
<feature type="domain" description="Ketoreductase" evidence="4">
    <location>
        <begin position="10"/>
        <end position="208"/>
    </location>
</feature>
<dbReference type="Gene3D" id="3.40.50.720">
    <property type="entry name" value="NAD(P)-binding Rossmann-like Domain"/>
    <property type="match status" value="1"/>
</dbReference>
<dbReference type="PROSITE" id="PS00061">
    <property type="entry name" value="ADH_SHORT"/>
    <property type="match status" value="1"/>
</dbReference>
<accession>A0A6J6HGN6</accession>
<dbReference type="AlphaFoldDB" id="A0A6J6HGN6"/>
<dbReference type="InterPro" id="IPR020904">
    <property type="entry name" value="Sc_DH/Rdtase_CS"/>
</dbReference>
<keyword evidence="2" id="KW-0560">Oxidoreductase</keyword>
<gene>
    <name evidence="5" type="ORF">UFOPK1835_01186</name>
</gene>
<keyword evidence="3" id="KW-0520">NAD</keyword>
<sequence length="273" mass="27538">MESQTERDAPVAIVTGAARGVGAATAARLALRGYTVALIDIPAEAPGRVAPVPGPYVAATGSDLDLAAASCVGRGHAWAADVRDDIAVSAVVESVLERFGRIDAVIAAAGAVAGGAPIWETTNDVWRSMIEINLTGVFNIARATIPAMLASPEPRNGRFVAVASAAAHHGLPQLGAYSAAKHGVAGLVKALAAELGSSGISANAVAPGSTDTAMLQASAAIYGLSDPRDFADQARIGRLLDPDEIAATIEWLCTDAPAALTGSVIDVDGGFRP</sequence>
<evidence type="ECO:0000259" key="4">
    <source>
        <dbReference type="SMART" id="SM00822"/>
    </source>
</evidence>
<dbReference type="PANTHER" id="PTHR24321:SF8">
    <property type="entry name" value="ESTRADIOL 17-BETA-DEHYDROGENASE 8-RELATED"/>
    <property type="match status" value="1"/>
</dbReference>
<dbReference type="FunFam" id="3.40.50.720:FF:000084">
    <property type="entry name" value="Short-chain dehydrogenase reductase"/>
    <property type="match status" value="1"/>
</dbReference>
<organism evidence="5">
    <name type="scientific">freshwater metagenome</name>
    <dbReference type="NCBI Taxonomy" id="449393"/>
    <lineage>
        <taxon>unclassified sequences</taxon>
        <taxon>metagenomes</taxon>
        <taxon>ecological metagenomes</taxon>
    </lineage>
</organism>
<dbReference type="SUPFAM" id="SSF51735">
    <property type="entry name" value="NAD(P)-binding Rossmann-fold domains"/>
    <property type="match status" value="1"/>
</dbReference>
<dbReference type="NCBIfam" id="NF040491">
    <property type="entry name" value="SDR_subfam_4"/>
    <property type="match status" value="1"/>
</dbReference>
<dbReference type="PRINTS" id="PR00081">
    <property type="entry name" value="GDHRDH"/>
</dbReference>
<evidence type="ECO:0000256" key="1">
    <source>
        <dbReference type="ARBA" id="ARBA00006484"/>
    </source>
</evidence>
<dbReference type="InterPro" id="IPR036291">
    <property type="entry name" value="NAD(P)-bd_dom_sf"/>
</dbReference>
<evidence type="ECO:0000256" key="2">
    <source>
        <dbReference type="ARBA" id="ARBA00023002"/>
    </source>
</evidence>
<proteinExistence type="inferred from homology"/>
<dbReference type="GO" id="GO:0016491">
    <property type="term" value="F:oxidoreductase activity"/>
    <property type="evidence" value="ECO:0007669"/>
    <property type="project" value="UniProtKB-KW"/>
</dbReference>
<dbReference type="NCBIfam" id="TIGR04504">
    <property type="entry name" value="SDR_subfam_2"/>
    <property type="match status" value="1"/>
</dbReference>
<dbReference type="PANTHER" id="PTHR24321">
    <property type="entry name" value="DEHYDROGENASES, SHORT CHAIN"/>
    <property type="match status" value="1"/>
</dbReference>
<reference evidence="5" key="1">
    <citation type="submission" date="2020-05" db="EMBL/GenBank/DDBJ databases">
        <authorList>
            <person name="Chiriac C."/>
            <person name="Salcher M."/>
            <person name="Ghai R."/>
            <person name="Kavagutti S V."/>
        </authorList>
    </citation>
    <scope>NUCLEOTIDE SEQUENCE</scope>
</reference>
<dbReference type="EMBL" id="CAEZUP010000048">
    <property type="protein sequence ID" value="CAB4612507.1"/>
    <property type="molecule type" value="Genomic_DNA"/>
</dbReference>
<dbReference type="InterPro" id="IPR057326">
    <property type="entry name" value="KR_dom"/>
</dbReference>
<name>A0A6J6HGN6_9ZZZZ</name>
<dbReference type="SMART" id="SM00822">
    <property type="entry name" value="PKS_KR"/>
    <property type="match status" value="1"/>
</dbReference>
<dbReference type="InterPro" id="IPR030981">
    <property type="entry name" value="SDR_subfam_2"/>
</dbReference>
<protein>
    <submittedName>
        <fullName evidence="5">Unannotated protein</fullName>
    </submittedName>
</protein>
<evidence type="ECO:0000256" key="3">
    <source>
        <dbReference type="ARBA" id="ARBA00023027"/>
    </source>
</evidence>
<dbReference type="PRINTS" id="PR00080">
    <property type="entry name" value="SDRFAMILY"/>
</dbReference>
<dbReference type="CDD" id="cd05233">
    <property type="entry name" value="SDR_c"/>
    <property type="match status" value="1"/>
</dbReference>
<evidence type="ECO:0000313" key="5">
    <source>
        <dbReference type="EMBL" id="CAB4612507.1"/>
    </source>
</evidence>